<dbReference type="Proteomes" id="UP000613743">
    <property type="component" value="Unassembled WGS sequence"/>
</dbReference>
<dbReference type="RefSeq" id="WP_188917259.1">
    <property type="nucleotide sequence ID" value="NZ_BMPZ01000001.1"/>
</dbReference>
<comment type="caution">
    <text evidence="1">The sequence shown here is derived from an EMBL/GenBank/DDBJ whole genome shotgun (WGS) entry which is preliminary data.</text>
</comment>
<reference evidence="1" key="1">
    <citation type="journal article" date="2014" name="Int. J. Syst. Evol. Microbiol.">
        <title>Complete genome sequence of Corynebacterium casei LMG S-19264T (=DSM 44701T), isolated from a smear-ripened cheese.</title>
        <authorList>
            <consortium name="US DOE Joint Genome Institute (JGI-PGF)"/>
            <person name="Walter F."/>
            <person name="Albersmeier A."/>
            <person name="Kalinowski J."/>
            <person name="Ruckert C."/>
        </authorList>
    </citation>
    <scope>NUCLEOTIDE SEQUENCE</scope>
    <source>
        <strain evidence="1">JCM 30804</strain>
    </source>
</reference>
<evidence type="ECO:0000313" key="1">
    <source>
        <dbReference type="EMBL" id="GGI69838.1"/>
    </source>
</evidence>
<dbReference type="EMBL" id="BMPZ01000001">
    <property type="protein sequence ID" value="GGI69838.1"/>
    <property type="molecule type" value="Genomic_DNA"/>
</dbReference>
<reference evidence="1" key="2">
    <citation type="submission" date="2020-09" db="EMBL/GenBank/DDBJ databases">
        <authorList>
            <person name="Sun Q."/>
            <person name="Ohkuma M."/>
        </authorList>
    </citation>
    <scope>NUCLEOTIDE SEQUENCE</scope>
    <source>
        <strain evidence="1">JCM 30804</strain>
    </source>
</reference>
<sequence length="280" mass="32775">MNPKTSSPLIPTAPEALNSGIYQGVISHRRFTPATHQFDYQMMMMAIDLDEAEELSHFSRLFSCFHWAPFRFSPLDYLNQEHRELCKINDLSAVQLLKSRVLEKAAKLGGEVACDRVMFVGQVRHFGLYFSPVNFFFCFDGDKPIYMLAEVSNTPWNQRHYYLVDMNAPQPTDKNFHVSPFMDLDMRYIWHVKAPGKRFNLAIENVREKKLFQAQIKFDRNEFTARNLRQLLLSFPLMTLKIVFGIYWQALKLFLKRVPFVGHPSSLEKSHGKRRQSNRS</sequence>
<dbReference type="Pfam" id="PF07103">
    <property type="entry name" value="DUF1365"/>
    <property type="match status" value="1"/>
</dbReference>
<dbReference type="InterPro" id="IPR010775">
    <property type="entry name" value="DUF1365"/>
</dbReference>
<proteinExistence type="predicted"/>
<dbReference type="PANTHER" id="PTHR33973:SF4">
    <property type="entry name" value="OS07G0153300 PROTEIN"/>
    <property type="match status" value="1"/>
</dbReference>
<organism evidence="1 2">
    <name type="scientific">Shewanella gelidii</name>
    <dbReference type="NCBI Taxonomy" id="1642821"/>
    <lineage>
        <taxon>Bacteria</taxon>
        <taxon>Pseudomonadati</taxon>
        <taxon>Pseudomonadota</taxon>
        <taxon>Gammaproteobacteria</taxon>
        <taxon>Alteromonadales</taxon>
        <taxon>Shewanellaceae</taxon>
        <taxon>Shewanella</taxon>
    </lineage>
</organism>
<protein>
    <submittedName>
        <fullName evidence="1">DUF1365 domain-containing protein</fullName>
    </submittedName>
</protein>
<evidence type="ECO:0000313" key="2">
    <source>
        <dbReference type="Proteomes" id="UP000613743"/>
    </source>
</evidence>
<dbReference type="PANTHER" id="PTHR33973">
    <property type="entry name" value="OS07G0153300 PROTEIN"/>
    <property type="match status" value="1"/>
</dbReference>
<gene>
    <name evidence="1" type="ORF">GCM10009332_03710</name>
</gene>
<keyword evidence="2" id="KW-1185">Reference proteome</keyword>
<accession>A0A917N6P2</accession>
<dbReference type="AlphaFoldDB" id="A0A917N6P2"/>
<name>A0A917N6P2_9GAMM</name>